<dbReference type="AlphaFoldDB" id="A0A4S4NBY3"/>
<protein>
    <submittedName>
        <fullName evidence="1">Uncharacterized protein</fullName>
    </submittedName>
</protein>
<evidence type="ECO:0000313" key="1">
    <source>
        <dbReference type="EMBL" id="THH36195.1"/>
    </source>
</evidence>
<accession>A0A4S4NBY3</accession>
<keyword evidence="2" id="KW-1185">Reference proteome</keyword>
<dbReference type="Proteomes" id="UP000306602">
    <property type="component" value="Unassembled WGS sequence"/>
</dbReference>
<gene>
    <name evidence="1" type="ORF">E4Z66_14190</name>
</gene>
<name>A0A4S4NBY3_9RHOB</name>
<dbReference type="EMBL" id="SRKY01000003">
    <property type="protein sequence ID" value="THH36195.1"/>
    <property type="molecule type" value="Genomic_DNA"/>
</dbReference>
<sequence>MGLQLRWLSLMAYLITGPTFAEGWVRDVWHIVSDDSPFFAPDRPDQNAAALLQSDGRFALLVLGTDAQGALVSVNLPGTTAAERLTSTLVIANGTVLTREISGDQLLAQPIPDGETVTYSFRIAPGDLESFMAASEWRLNAGGTVTTLTLDGSRKAVSAAIEARDDTRLYPSRHDD</sequence>
<evidence type="ECO:0000313" key="2">
    <source>
        <dbReference type="Proteomes" id="UP000306602"/>
    </source>
</evidence>
<comment type="caution">
    <text evidence="1">The sequence shown here is derived from an EMBL/GenBank/DDBJ whole genome shotgun (WGS) entry which is preliminary data.</text>
</comment>
<proteinExistence type="predicted"/>
<organism evidence="1 2">
    <name type="scientific">Aliishimia ponticola</name>
    <dbReference type="NCBI Taxonomy" id="2499833"/>
    <lineage>
        <taxon>Bacteria</taxon>
        <taxon>Pseudomonadati</taxon>
        <taxon>Pseudomonadota</taxon>
        <taxon>Alphaproteobacteria</taxon>
        <taxon>Rhodobacterales</taxon>
        <taxon>Paracoccaceae</taxon>
        <taxon>Aliishimia</taxon>
    </lineage>
</organism>
<dbReference type="RefSeq" id="WP_136463664.1">
    <property type="nucleotide sequence ID" value="NZ_SRKY01000003.1"/>
</dbReference>
<reference evidence="1 2" key="1">
    <citation type="submission" date="2019-04" db="EMBL/GenBank/DDBJ databases">
        <title>Shimia ponticola sp. nov., isolated from seawater.</title>
        <authorList>
            <person name="Kim Y.-O."/>
            <person name="Yoon J.-H."/>
        </authorList>
    </citation>
    <scope>NUCLEOTIDE SEQUENCE [LARGE SCALE GENOMIC DNA]</scope>
    <source>
        <strain evidence="1 2">MYP11</strain>
    </source>
</reference>
<dbReference type="OrthoDB" id="9985081at2"/>